<protein>
    <submittedName>
        <fullName evidence="2">Uncharacterized protein</fullName>
    </submittedName>
</protein>
<evidence type="ECO:0000313" key="2">
    <source>
        <dbReference type="EMBL" id="CAE0302565.1"/>
    </source>
</evidence>
<proteinExistence type="predicted"/>
<sequence>MDGMFARADNVLNNRSTLIPPKLQSGREWGREYDMVRVQVPNITTDRAATQTLQDQLIRQGMKASAGQVHHVATGGGHGNGRGGHGNGQGNGHNTNNHGNNHQGNKNHGNAHNNGHGHDNGHNRKHKQPHAKGEDVFAPKEGLNGAEGGPGKPGRAAGHGNKNLRSVPAMTAPGEEENFGLAE</sequence>
<feature type="compositionally biased region" description="Gly residues" evidence="1">
    <location>
        <begin position="74"/>
        <end position="91"/>
    </location>
</feature>
<evidence type="ECO:0000256" key="1">
    <source>
        <dbReference type="SAM" id="MobiDB-lite"/>
    </source>
</evidence>
<name>A0A7S3HRE9_9STRA</name>
<accession>A0A7S3HRE9</accession>
<feature type="region of interest" description="Disordered" evidence="1">
    <location>
        <begin position="69"/>
        <end position="183"/>
    </location>
</feature>
<feature type="compositionally biased region" description="Acidic residues" evidence="1">
    <location>
        <begin position="174"/>
        <end position="183"/>
    </location>
</feature>
<dbReference type="EMBL" id="HBIC01061236">
    <property type="protein sequence ID" value="CAE0302565.1"/>
    <property type="molecule type" value="Transcribed_RNA"/>
</dbReference>
<organism evidence="2">
    <name type="scientific">Spumella elongata</name>
    <dbReference type="NCBI Taxonomy" id="89044"/>
    <lineage>
        <taxon>Eukaryota</taxon>
        <taxon>Sar</taxon>
        <taxon>Stramenopiles</taxon>
        <taxon>Ochrophyta</taxon>
        <taxon>Chrysophyceae</taxon>
        <taxon>Chromulinales</taxon>
        <taxon>Chromulinaceae</taxon>
        <taxon>Spumella</taxon>
    </lineage>
</organism>
<feature type="compositionally biased region" description="Low complexity" evidence="1">
    <location>
        <begin position="92"/>
        <end position="114"/>
    </location>
</feature>
<gene>
    <name evidence="2" type="ORF">SELO1098_LOCUS31423</name>
</gene>
<reference evidence="2" key="1">
    <citation type="submission" date="2021-01" db="EMBL/GenBank/DDBJ databases">
        <authorList>
            <person name="Corre E."/>
            <person name="Pelletier E."/>
            <person name="Niang G."/>
            <person name="Scheremetjew M."/>
            <person name="Finn R."/>
            <person name="Kale V."/>
            <person name="Holt S."/>
            <person name="Cochrane G."/>
            <person name="Meng A."/>
            <person name="Brown T."/>
            <person name="Cohen L."/>
        </authorList>
    </citation>
    <scope>NUCLEOTIDE SEQUENCE</scope>
    <source>
        <strain evidence="2">CCAP 955/1</strain>
    </source>
</reference>
<dbReference type="AlphaFoldDB" id="A0A7S3HRE9"/>